<dbReference type="EMBL" id="MIJF01000005">
    <property type="protein sequence ID" value="OEG00210.1"/>
    <property type="molecule type" value="Genomic_DNA"/>
</dbReference>
<comment type="caution">
    <text evidence="2">The sequence shown here is derived from an EMBL/GenBank/DDBJ whole genome shotgun (WGS) entry which is preliminary data.</text>
</comment>
<accession>A0A1D2YX17</accession>
<dbReference type="PROSITE" id="PS51724">
    <property type="entry name" value="SPOR"/>
    <property type="match status" value="1"/>
</dbReference>
<name>A0A1D2YX17_9BACI</name>
<dbReference type="InterPro" id="IPR007730">
    <property type="entry name" value="SPOR-like_dom"/>
</dbReference>
<dbReference type="InterPro" id="IPR051922">
    <property type="entry name" value="Bact_Sporulation_Assoc"/>
</dbReference>
<dbReference type="PANTHER" id="PTHR30032:SF4">
    <property type="entry name" value="AMIDASE ENHANCER"/>
    <property type="match status" value="1"/>
</dbReference>
<proteinExistence type="predicted"/>
<keyword evidence="3" id="KW-1185">Reference proteome</keyword>
<dbReference type="AlphaFoldDB" id="A0A1D2YX17"/>
<dbReference type="OrthoDB" id="9794671at2"/>
<protein>
    <recommendedName>
        <fullName evidence="1">SPOR domain-containing protein</fullName>
    </recommendedName>
</protein>
<dbReference type="InterPro" id="IPR013486">
    <property type="entry name" value="SpoIID/LytB"/>
</dbReference>
<dbReference type="GO" id="GO:0030288">
    <property type="term" value="C:outer membrane-bounded periplasmic space"/>
    <property type="evidence" value="ECO:0007669"/>
    <property type="project" value="TreeGrafter"/>
</dbReference>
<dbReference type="GO" id="GO:0042834">
    <property type="term" value="F:peptidoglycan binding"/>
    <property type="evidence" value="ECO:0007669"/>
    <property type="project" value="InterPro"/>
</dbReference>
<dbReference type="RefSeq" id="WP_069655936.1">
    <property type="nucleotide sequence ID" value="NZ_MIJF01000005.1"/>
</dbReference>
<dbReference type="PANTHER" id="PTHR30032">
    <property type="entry name" value="N-ACETYLMURAMOYL-L-ALANINE AMIDASE-RELATED"/>
    <property type="match status" value="1"/>
</dbReference>
<dbReference type="STRING" id="337097.BHF71_05855"/>
<feature type="domain" description="SPOR" evidence="1">
    <location>
        <begin position="82"/>
        <end position="164"/>
    </location>
</feature>
<organism evidence="2 3">
    <name type="scientific">Vulcanibacillus modesticaldus</name>
    <dbReference type="NCBI Taxonomy" id="337097"/>
    <lineage>
        <taxon>Bacteria</taxon>
        <taxon>Bacillati</taxon>
        <taxon>Bacillota</taxon>
        <taxon>Bacilli</taxon>
        <taxon>Bacillales</taxon>
        <taxon>Bacillaceae</taxon>
        <taxon>Vulcanibacillus</taxon>
    </lineage>
</organism>
<dbReference type="Proteomes" id="UP000243739">
    <property type="component" value="Unassembled WGS sequence"/>
</dbReference>
<dbReference type="Pfam" id="PF08486">
    <property type="entry name" value="SpoIID"/>
    <property type="match status" value="1"/>
</dbReference>
<evidence type="ECO:0000313" key="3">
    <source>
        <dbReference type="Proteomes" id="UP000243739"/>
    </source>
</evidence>
<dbReference type="NCBIfam" id="TIGR02669">
    <property type="entry name" value="SpoIID_LytB"/>
    <property type="match status" value="1"/>
</dbReference>
<dbReference type="GO" id="GO:0030435">
    <property type="term" value="P:sporulation resulting in formation of a cellular spore"/>
    <property type="evidence" value="ECO:0007669"/>
    <property type="project" value="InterPro"/>
</dbReference>
<sequence>MYHLMYSVKKISIIVLIFGLLIITMIPTIVKSQDLSEIKVLLINGKTDGEHLITVSSPSGIQLTTNQTIPYMFSSKENEKVSLQFDRYHLQLVETMDLSEAMEIIEQVKAIEEVKLLPSIEVVYKDKSDYYQVIVGGYDTFEELDQIRQLIQKEMQIDGKPLGPLHWAIGDIVDLAEAEKIIMELNANGFTGYLAQVYINDKWENQVFIGDSITFEEHQQLKNSIQKIFPDFNLVDVNSDIYVISKLSGTILQDEIMTNPLFVFSSSMIVNIKPTDSQSTLTINERTYQGKNLSYRGEINFQLFEGEIAVVNRLNLDSYLYSVVGSEMYDSWPLEALKSQAVAARTFAYQKLLNPRNKIAHIYDSIADQAYYGVSEETDRIRQAVDETKGIVLTRNGKPITAFYHSNAGGITSDGSEVWGSQIPYTSSKPSPEDGKALENVMDWYYVLRSNGQIGYVRSDYVDVIEKTHPFGLPYGVLNGDKVNFRNRPNIYRSEIITTLPKGEEIVILDTVYENNSYSWIAGPLSTEFITENVNKYQLDSSIPFNEPILDLKVMERGPSGRVTLLADGDTPIKVKYPDYYRTLLGGLSVGVQSGLFDIEQQGRIETLAAYGRTESLVNKKEQIYVQSANSKYVLSETNFSQDNYFVLGADDQIKVFSKEQSYIIRGRGLGHGLGMSQWGARGLAESGYTYQEILEYYYNDIVIKQIY</sequence>
<evidence type="ECO:0000259" key="1">
    <source>
        <dbReference type="PROSITE" id="PS51724"/>
    </source>
</evidence>
<evidence type="ECO:0000313" key="2">
    <source>
        <dbReference type="EMBL" id="OEG00210.1"/>
    </source>
</evidence>
<reference evidence="2 3" key="1">
    <citation type="submission" date="2016-09" db="EMBL/GenBank/DDBJ databases">
        <title>Draft genome sequence for the type strain of Vulcanibacillus modesticaldus BR, a strictly anaerobic, moderately thermophilic, and nitrate-reducing bacterium from deep sea-hydrothermal vents of the Mid-Atlantic Ridge.</title>
        <authorList>
            <person name="Abin C.A."/>
            <person name="Hollibaugh J.T."/>
        </authorList>
    </citation>
    <scope>NUCLEOTIDE SEQUENCE [LARGE SCALE GENOMIC DNA]</scope>
    <source>
        <strain evidence="2 3">BR</strain>
    </source>
</reference>
<gene>
    <name evidence="2" type="ORF">BHF71_05855</name>
</gene>
<dbReference type="InterPro" id="IPR013693">
    <property type="entry name" value="SpoIID/LytB_N"/>
</dbReference>